<organism evidence="3 4">
    <name type="scientific">Aquibium oceanicum</name>
    <dbReference type="NCBI Taxonomy" id="1670800"/>
    <lineage>
        <taxon>Bacteria</taxon>
        <taxon>Pseudomonadati</taxon>
        <taxon>Pseudomonadota</taxon>
        <taxon>Alphaproteobacteria</taxon>
        <taxon>Hyphomicrobiales</taxon>
        <taxon>Phyllobacteriaceae</taxon>
        <taxon>Aquibium</taxon>
    </lineage>
</organism>
<evidence type="ECO:0000313" key="4">
    <source>
        <dbReference type="Proteomes" id="UP000182840"/>
    </source>
</evidence>
<dbReference type="InterPro" id="IPR036111">
    <property type="entry name" value="Mal/L-sulfo/L-lacto_DH-like_sf"/>
</dbReference>
<dbReference type="AlphaFoldDB" id="A0A1L3SV60"/>
<dbReference type="RefSeq" id="WP_072606804.1">
    <property type="nucleotide sequence ID" value="NZ_CP018171.1"/>
</dbReference>
<dbReference type="STRING" id="1670800.BSQ44_19610"/>
<dbReference type="InterPro" id="IPR043144">
    <property type="entry name" value="Mal/L-sulf/L-lact_DH-like_ah"/>
</dbReference>
<evidence type="ECO:0000256" key="1">
    <source>
        <dbReference type="ARBA" id="ARBA00006056"/>
    </source>
</evidence>
<dbReference type="Gene3D" id="3.30.1370.60">
    <property type="entry name" value="Hypothetical oxidoreductase yiak, domain 2"/>
    <property type="match status" value="1"/>
</dbReference>
<dbReference type="GO" id="GO:0016491">
    <property type="term" value="F:oxidoreductase activity"/>
    <property type="evidence" value="ECO:0007669"/>
    <property type="project" value="UniProtKB-KW"/>
</dbReference>
<sequence length="333" mass="34208">MSETVHLSIDECEAICRGAALRCGASEEAAGALARASVAADAEGNAAVGVAHLSLYLDALREGRIDGKAVPEIRQPLPAIVHVDARSGTAHLGFDLASATLVEAARSFGIAVFAQKNAFTCGSLGYFAQRLADEGLVALAATNGPRLMTVTGAKEAVYCTNPLAFAAPLPGGDMVLIDQASSPTAYAKVRRAAGRGEEIPEGWAVDAEGSPTTSAAEAVKGALIAFGGARGANIALMVEILAAGLTGANWSLDAPSISEGDRSPGTGLFVMAIEPSAFGPEFSERLKTHAGRLANKGVHVPGRTKVAARLKARQEGLSVPRHLVEKIEAYGRS</sequence>
<dbReference type="KEGG" id="meso:BSQ44_19610"/>
<name>A0A1L3SV60_9HYPH</name>
<dbReference type="Pfam" id="PF02615">
    <property type="entry name" value="Ldh_2"/>
    <property type="match status" value="1"/>
</dbReference>
<evidence type="ECO:0000256" key="2">
    <source>
        <dbReference type="ARBA" id="ARBA00023002"/>
    </source>
</evidence>
<dbReference type="PANTHER" id="PTHR11091:SF0">
    <property type="entry name" value="MALATE DEHYDROGENASE"/>
    <property type="match status" value="1"/>
</dbReference>
<dbReference type="OrthoDB" id="9811519at2"/>
<dbReference type="InterPro" id="IPR003767">
    <property type="entry name" value="Malate/L-lactate_DH-like"/>
</dbReference>
<dbReference type="EMBL" id="CP018171">
    <property type="protein sequence ID" value="APH73333.1"/>
    <property type="molecule type" value="Genomic_DNA"/>
</dbReference>
<dbReference type="Proteomes" id="UP000182840">
    <property type="component" value="Chromosome"/>
</dbReference>
<keyword evidence="2" id="KW-0560">Oxidoreductase</keyword>
<dbReference type="InterPro" id="IPR043143">
    <property type="entry name" value="Mal/L-sulf/L-lact_DH-like_NADP"/>
</dbReference>
<evidence type="ECO:0000313" key="3">
    <source>
        <dbReference type="EMBL" id="APH73333.1"/>
    </source>
</evidence>
<dbReference type="PANTHER" id="PTHR11091">
    <property type="entry name" value="OXIDOREDUCTASE-RELATED"/>
    <property type="match status" value="1"/>
</dbReference>
<protein>
    <submittedName>
        <fullName evidence="3">Lactate dehydrogenase</fullName>
    </submittedName>
</protein>
<accession>A0A1L3SV60</accession>
<dbReference type="Gene3D" id="1.10.1530.10">
    <property type="match status" value="1"/>
</dbReference>
<reference evidence="4" key="1">
    <citation type="submission" date="2016-11" db="EMBL/GenBank/DDBJ databases">
        <title>Mesorhizobium oceanicum sp. nov., isolated from deep seawater in South China Sea.</title>
        <authorList>
            <person name="Fu G.-Y."/>
        </authorList>
    </citation>
    <scope>NUCLEOTIDE SEQUENCE [LARGE SCALE GENOMIC DNA]</scope>
    <source>
        <strain evidence="4">B7</strain>
    </source>
</reference>
<gene>
    <name evidence="3" type="ORF">BSQ44_19610</name>
</gene>
<proteinExistence type="inferred from homology"/>
<comment type="similarity">
    <text evidence="1">Belongs to the LDH2/MDH2 oxidoreductase family.</text>
</comment>
<dbReference type="SUPFAM" id="SSF89733">
    <property type="entry name" value="L-sulfolactate dehydrogenase-like"/>
    <property type="match status" value="1"/>
</dbReference>
<keyword evidence="4" id="KW-1185">Reference proteome</keyword>